<dbReference type="Pfam" id="PF00069">
    <property type="entry name" value="Pkinase"/>
    <property type="match status" value="1"/>
</dbReference>
<evidence type="ECO:0000313" key="9">
    <source>
        <dbReference type="EMBL" id="MFC5059743.1"/>
    </source>
</evidence>
<reference evidence="10" key="1">
    <citation type="journal article" date="2019" name="Int. J. Syst. Evol. Microbiol.">
        <title>The Global Catalogue of Microorganisms (GCM) 10K type strain sequencing project: providing services to taxonomists for standard genome sequencing and annotation.</title>
        <authorList>
            <consortium name="The Broad Institute Genomics Platform"/>
            <consortium name="The Broad Institute Genome Sequencing Center for Infectious Disease"/>
            <person name="Wu L."/>
            <person name="Ma J."/>
        </authorList>
    </citation>
    <scope>NUCLEOTIDE SEQUENCE [LARGE SCALE GENOMIC DNA]</scope>
    <source>
        <strain evidence="10">KCTC 12848</strain>
    </source>
</reference>
<dbReference type="InterPro" id="IPR000719">
    <property type="entry name" value="Prot_kinase_dom"/>
</dbReference>
<evidence type="ECO:0000256" key="2">
    <source>
        <dbReference type="ARBA" id="ARBA00022527"/>
    </source>
</evidence>
<organism evidence="9 10">
    <name type="scientific">Saccharothrix xinjiangensis</name>
    <dbReference type="NCBI Taxonomy" id="204798"/>
    <lineage>
        <taxon>Bacteria</taxon>
        <taxon>Bacillati</taxon>
        <taxon>Actinomycetota</taxon>
        <taxon>Actinomycetes</taxon>
        <taxon>Pseudonocardiales</taxon>
        <taxon>Pseudonocardiaceae</taxon>
        <taxon>Saccharothrix</taxon>
    </lineage>
</organism>
<dbReference type="PROSITE" id="PS00108">
    <property type="entry name" value="PROTEIN_KINASE_ST"/>
    <property type="match status" value="1"/>
</dbReference>
<keyword evidence="2" id="KW-0723">Serine/threonine-protein kinase</keyword>
<dbReference type="InterPro" id="IPR008271">
    <property type="entry name" value="Ser/Thr_kinase_AS"/>
</dbReference>
<sequence>MVVRPDITDRLPQYQLVRKLAGTSASEVFLALDTGSGERVALKVVGPGLREQHDRHERFARESEIALRMSHPHIVPVHAAGESVDGELGYLAMRYVDGPNLLRLIGAEGRLGLDSTIGLVRQVADALDAAHVDGVVHRDVKPGNILVEDGHAYLSDFGIARHTALATVTASNGFVGTLSYSAPEQVEGGEVDRRADVYALGCVVHHCLMGYPPPSGGSDERGLRTVQRQVLRPFVDAPVSRALLKAMARRPEDRYDSCADFVDALTAAATIRSRRRRTTVVLGALALVSTLVAGSVLLDRGPSVDLTHVPVALREDCSADTPQPGSVGTVSCRAVISSLFADAAAVGTAFTAALTRAGTSLPEGDCYAGTAGAHRYPATGPARGSVLCHLDGQTAVVVWTDDDARTVNRAQGADLAGLTRSWASWTGSAPPAFPTDDERALLEVAAGTECVRDRLDLVTRAVAGVRCQPAGIGAREVSYYRYATVDALREDIAGRAEAVSAPKSTPCVGASGFPATGRHSWRGIDLGQAVCHSTGNGRHAVEWSTEPLAVMGRATGDLPEAVAGWWGQWRVAPLSRIVEQVNARSTPAFPTDAERELTGHIPKISRVACTRADPDQKWRDVGAVPATAVVCGPTGGAELVAYYRFAGAEDLKSAFLPRPDHHVATATGSRLESCLVDVAEFTAESGYSRGGAQGRLRCVQDENTGERSMQWTDDQRLIMVSARRGAAPPAMVDWWTHDAGPI</sequence>
<dbReference type="GO" id="GO:0004674">
    <property type="term" value="F:protein serine/threonine kinase activity"/>
    <property type="evidence" value="ECO:0007669"/>
    <property type="project" value="UniProtKB-EC"/>
</dbReference>
<gene>
    <name evidence="9" type="ORF">ACFPFM_39015</name>
</gene>
<dbReference type="Gene3D" id="3.30.200.20">
    <property type="entry name" value="Phosphorylase Kinase, domain 1"/>
    <property type="match status" value="1"/>
</dbReference>
<accession>A0ABV9YBZ4</accession>
<feature type="domain" description="Protein kinase" evidence="8">
    <location>
        <begin position="14"/>
        <end position="266"/>
    </location>
</feature>
<dbReference type="CDD" id="cd14014">
    <property type="entry name" value="STKc_PknB_like"/>
    <property type="match status" value="1"/>
</dbReference>
<evidence type="ECO:0000256" key="5">
    <source>
        <dbReference type="ARBA" id="ARBA00022777"/>
    </source>
</evidence>
<feature type="transmembrane region" description="Helical" evidence="7">
    <location>
        <begin position="280"/>
        <end position="298"/>
    </location>
</feature>
<keyword evidence="7" id="KW-1133">Transmembrane helix</keyword>
<keyword evidence="6" id="KW-0067">ATP-binding</keyword>
<dbReference type="Gene3D" id="1.10.510.10">
    <property type="entry name" value="Transferase(Phosphotransferase) domain 1"/>
    <property type="match status" value="1"/>
</dbReference>
<name>A0ABV9YBZ4_9PSEU</name>
<keyword evidence="3 9" id="KW-0808">Transferase</keyword>
<comment type="caution">
    <text evidence="9">The sequence shown here is derived from an EMBL/GenBank/DDBJ whole genome shotgun (WGS) entry which is preliminary data.</text>
</comment>
<evidence type="ECO:0000313" key="10">
    <source>
        <dbReference type="Proteomes" id="UP001595833"/>
    </source>
</evidence>
<keyword evidence="7" id="KW-0472">Membrane</keyword>
<dbReference type="PANTHER" id="PTHR43289:SF6">
    <property type="entry name" value="SERINE_THREONINE-PROTEIN KINASE NEKL-3"/>
    <property type="match status" value="1"/>
</dbReference>
<evidence type="ECO:0000256" key="4">
    <source>
        <dbReference type="ARBA" id="ARBA00022741"/>
    </source>
</evidence>
<evidence type="ECO:0000256" key="6">
    <source>
        <dbReference type="ARBA" id="ARBA00022840"/>
    </source>
</evidence>
<evidence type="ECO:0000256" key="7">
    <source>
        <dbReference type="SAM" id="Phobius"/>
    </source>
</evidence>
<evidence type="ECO:0000256" key="1">
    <source>
        <dbReference type="ARBA" id="ARBA00012513"/>
    </source>
</evidence>
<dbReference type="InterPro" id="IPR011009">
    <property type="entry name" value="Kinase-like_dom_sf"/>
</dbReference>
<protein>
    <recommendedName>
        <fullName evidence="1">non-specific serine/threonine protein kinase</fullName>
        <ecNumber evidence="1">2.7.11.1</ecNumber>
    </recommendedName>
</protein>
<keyword evidence="5 9" id="KW-0418">Kinase</keyword>
<keyword evidence="4" id="KW-0547">Nucleotide-binding</keyword>
<dbReference type="Proteomes" id="UP001595833">
    <property type="component" value="Unassembled WGS sequence"/>
</dbReference>
<evidence type="ECO:0000256" key="3">
    <source>
        <dbReference type="ARBA" id="ARBA00022679"/>
    </source>
</evidence>
<keyword evidence="10" id="KW-1185">Reference proteome</keyword>
<keyword evidence="7" id="KW-0812">Transmembrane</keyword>
<dbReference type="PROSITE" id="PS50011">
    <property type="entry name" value="PROTEIN_KINASE_DOM"/>
    <property type="match status" value="1"/>
</dbReference>
<dbReference type="RefSeq" id="WP_344043730.1">
    <property type="nucleotide sequence ID" value="NZ_BAAAKE010000050.1"/>
</dbReference>
<dbReference type="EC" id="2.7.11.1" evidence="1"/>
<dbReference type="SUPFAM" id="SSF56112">
    <property type="entry name" value="Protein kinase-like (PK-like)"/>
    <property type="match status" value="1"/>
</dbReference>
<dbReference type="EMBL" id="JBHSJB010000044">
    <property type="protein sequence ID" value="MFC5059743.1"/>
    <property type="molecule type" value="Genomic_DNA"/>
</dbReference>
<dbReference type="PANTHER" id="PTHR43289">
    <property type="entry name" value="MITOGEN-ACTIVATED PROTEIN KINASE KINASE KINASE 20-RELATED"/>
    <property type="match status" value="1"/>
</dbReference>
<dbReference type="SMART" id="SM00220">
    <property type="entry name" value="S_TKc"/>
    <property type="match status" value="1"/>
</dbReference>
<proteinExistence type="predicted"/>
<evidence type="ECO:0000259" key="8">
    <source>
        <dbReference type="PROSITE" id="PS50011"/>
    </source>
</evidence>